<feature type="compositionally biased region" description="Polar residues" evidence="1">
    <location>
        <begin position="99"/>
        <end position="109"/>
    </location>
</feature>
<feature type="region of interest" description="Disordered" evidence="1">
    <location>
        <begin position="93"/>
        <end position="184"/>
    </location>
</feature>
<feature type="compositionally biased region" description="Basic and acidic residues" evidence="1">
    <location>
        <begin position="130"/>
        <end position="144"/>
    </location>
</feature>
<dbReference type="InterPro" id="IPR058353">
    <property type="entry name" value="DUF8040"/>
</dbReference>
<dbReference type="AlphaFoldDB" id="A0A9Q1QLF6"/>
<reference evidence="3" key="1">
    <citation type="submission" date="2022-04" db="EMBL/GenBank/DDBJ databases">
        <title>Carnegiea gigantea Genome sequencing and assembly v2.</title>
        <authorList>
            <person name="Copetti D."/>
            <person name="Sanderson M.J."/>
            <person name="Burquez A."/>
            <person name="Wojciechowski M.F."/>
        </authorList>
    </citation>
    <scope>NUCLEOTIDE SEQUENCE</scope>
    <source>
        <strain evidence="3">SGP5-SGP5p</strain>
        <tissue evidence="3">Aerial part</tissue>
    </source>
</reference>
<proteinExistence type="predicted"/>
<sequence length="308" mass="35311">MLKNEGINKESIQIKNRCNDLRKKLEPWEFLIGKTGVGVDYKIDAVIVSDSTWQDFLPRYGGKYKSFQKKVPANLEKMKSAFYRKQATGEISFAPGMVTSPSNQTQRSTGKALDMDEHVGDSDEANEDGSDARMKCLRVEESRSPPKSVHSSCKRKSEGGTSSDSKRQELLNWSSRDERMDEDDYRMDEENCAMDAVEDHAIDTILADTLRRNHPTYKERLSRVIDGESGVKYIHRLLNGNRPDLRRKVLRLDKDVFTHLVNIFIERRLLKDGRFIKAAEIVAITLLFWQEGLVIGRLKIAFNISHQQ</sequence>
<organism evidence="3 4">
    <name type="scientific">Carnegiea gigantea</name>
    <dbReference type="NCBI Taxonomy" id="171969"/>
    <lineage>
        <taxon>Eukaryota</taxon>
        <taxon>Viridiplantae</taxon>
        <taxon>Streptophyta</taxon>
        <taxon>Embryophyta</taxon>
        <taxon>Tracheophyta</taxon>
        <taxon>Spermatophyta</taxon>
        <taxon>Magnoliopsida</taxon>
        <taxon>eudicotyledons</taxon>
        <taxon>Gunneridae</taxon>
        <taxon>Pentapetalae</taxon>
        <taxon>Caryophyllales</taxon>
        <taxon>Cactineae</taxon>
        <taxon>Cactaceae</taxon>
        <taxon>Cactoideae</taxon>
        <taxon>Echinocereeae</taxon>
        <taxon>Carnegiea</taxon>
    </lineage>
</organism>
<gene>
    <name evidence="3" type="ORF">Cgig2_026579</name>
</gene>
<feature type="compositionally biased region" description="Basic and acidic residues" evidence="1">
    <location>
        <begin position="164"/>
        <end position="179"/>
    </location>
</feature>
<comment type="caution">
    <text evidence="3">The sequence shown here is derived from an EMBL/GenBank/DDBJ whole genome shotgun (WGS) entry which is preliminary data.</text>
</comment>
<dbReference type="OrthoDB" id="1822085at2759"/>
<dbReference type="EMBL" id="JAKOGI010000099">
    <property type="protein sequence ID" value="KAJ8444375.1"/>
    <property type="molecule type" value="Genomic_DNA"/>
</dbReference>
<feature type="domain" description="DUF8040" evidence="2">
    <location>
        <begin position="229"/>
        <end position="306"/>
    </location>
</feature>
<accession>A0A9Q1QLF6</accession>
<evidence type="ECO:0000313" key="3">
    <source>
        <dbReference type="EMBL" id="KAJ8444375.1"/>
    </source>
</evidence>
<evidence type="ECO:0000256" key="1">
    <source>
        <dbReference type="SAM" id="MobiDB-lite"/>
    </source>
</evidence>
<dbReference type="Pfam" id="PF26138">
    <property type="entry name" value="DUF8040"/>
    <property type="match status" value="1"/>
</dbReference>
<evidence type="ECO:0000313" key="4">
    <source>
        <dbReference type="Proteomes" id="UP001153076"/>
    </source>
</evidence>
<dbReference type="Proteomes" id="UP001153076">
    <property type="component" value="Unassembled WGS sequence"/>
</dbReference>
<protein>
    <recommendedName>
        <fullName evidence="2">DUF8040 domain-containing protein</fullName>
    </recommendedName>
</protein>
<evidence type="ECO:0000259" key="2">
    <source>
        <dbReference type="Pfam" id="PF26138"/>
    </source>
</evidence>
<name>A0A9Q1QLF6_9CARY</name>
<keyword evidence="4" id="KW-1185">Reference proteome</keyword>